<organism evidence="6 7">
    <name type="scientific">Sediminicola luteus</name>
    <dbReference type="NCBI Taxonomy" id="319238"/>
    <lineage>
        <taxon>Bacteria</taxon>
        <taxon>Pseudomonadati</taxon>
        <taxon>Bacteroidota</taxon>
        <taxon>Flavobacteriia</taxon>
        <taxon>Flavobacteriales</taxon>
        <taxon>Flavobacteriaceae</taxon>
        <taxon>Sediminicola</taxon>
    </lineage>
</organism>
<evidence type="ECO:0000256" key="2">
    <source>
        <dbReference type="ARBA" id="ARBA00023125"/>
    </source>
</evidence>
<dbReference type="Gene3D" id="1.10.260.40">
    <property type="entry name" value="lambda repressor-like DNA-binding domains"/>
    <property type="match status" value="1"/>
</dbReference>
<reference evidence="6 7" key="1">
    <citation type="submission" date="2017-04" db="EMBL/GenBank/DDBJ databases">
        <title>A new member of the family Flavobacteriaceae isolated from ascidians.</title>
        <authorList>
            <person name="Chen L."/>
        </authorList>
    </citation>
    <scope>NUCLEOTIDE SEQUENCE [LARGE SCALE GENOMIC DNA]</scope>
    <source>
        <strain evidence="6 7">HQA918</strain>
    </source>
</reference>
<proteinExistence type="predicted"/>
<dbReference type="InterPro" id="IPR036286">
    <property type="entry name" value="LexA/Signal_pep-like_sf"/>
</dbReference>
<comment type="caution">
    <text evidence="6">The sequence shown here is derived from an EMBL/GenBank/DDBJ whole genome shotgun (WGS) entry which is preliminary data.</text>
</comment>
<sequence length="256" mass="29203">MEKYPNIESRRFSELRRELGYTQAEFADLLGLNTTADIERGRTKITGKVVMELLRQFEINPLWLYGHSQNKYQRNTVSVIPKMVTVDAAENENMVLVNAKAAAGYPQNIQDASWYKRLPAFDLPIPEFRNATYRGFQVEGDSMLPNLKPGEWVLARAIEGLDQLDANKIHVVVLYDSVMVKKIEKAPLAGKINLISLNPNYPPYTIDAEQIQELWQVSSKITFGVDASNEKGLLKELQESMEELKEQLRLHGNKHN</sequence>
<dbReference type="EMBL" id="NBWU01000004">
    <property type="protein sequence ID" value="PCE63835.1"/>
    <property type="molecule type" value="Genomic_DNA"/>
</dbReference>
<dbReference type="InterPro" id="IPR015927">
    <property type="entry name" value="Peptidase_S24_S26A/B/C"/>
</dbReference>
<dbReference type="SMART" id="SM00530">
    <property type="entry name" value="HTH_XRE"/>
    <property type="match status" value="1"/>
</dbReference>
<dbReference type="Proteomes" id="UP000219559">
    <property type="component" value="Unassembled WGS sequence"/>
</dbReference>
<dbReference type="PANTHER" id="PTHR40661">
    <property type="match status" value="1"/>
</dbReference>
<protein>
    <submittedName>
        <fullName evidence="6">DNA-binding protein</fullName>
    </submittedName>
</protein>
<accession>A0A2A4G7V4</accession>
<dbReference type="GO" id="GO:0003677">
    <property type="term" value="F:DNA binding"/>
    <property type="evidence" value="ECO:0007669"/>
    <property type="project" value="UniProtKB-KW"/>
</dbReference>
<keyword evidence="4" id="KW-0175">Coiled coil</keyword>
<feature type="coiled-coil region" evidence="4">
    <location>
        <begin position="227"/>
        <end position="254"/>
    </location>
</feature>
<dbReference type="InterPro" id="IPR001387">
    <property type="entry name" value="Cro/C1-type_HTH"/>
</dbReference>
<gene>
    <name evidence="6" type="ORF">B7P33_11230</name>
</gene>
<evidence type="ECO:0000256" key="3">
    <source>
        <dbReference type="ARBA" id="ARBA00023163"/>
    </source>
</evidence>
<evidence type="ECO:0000256" key="4">
    <source>
        <dbReference type="SAM" id="Coils"/>
    </source>
</evidence>
<evidence type="ECO:0000313" key="6">
    <source>
        <dbReference type="EMBL" id="PCE63835.1"/>
    </source>
</evidence>
<dbReference type="PANTHER" id="PTHR40661:SF3">
    <property type="entry name" value="FELS-1 PROPHAGE TRANSCRIPTIONAL REGULATOR"/>
    <property type="match status" value="1"/>
</dbReference>
<keyword evidence="1" id="KW-0805">Transcription regulation</keyword>
<feature type="domain" description="HTH cro/C1-type" evidence="5">
    <location>
        <begin position="14"/>
        <end position="64"/>
    </location>
</feature>
<keyword evidence="7" id="KW-1185">Reference proteome</keyword>
<evidence type="ECO:0000313" key="7">
    <source>
        <dbReference type="Proteomes" id="UP000219559"/>
    </source>
</evidence>
<keyword evidence="3" id="KW-0804">Transcription</keyword>
<dbReference type="Pfam" id="PF00717">
    <property type="entry name" value="Peptidase_S24"/>
    <property type="match status" value="1"/>
</dbReference>
<keyword evidence="2 6" id="KW-0238">DNA-binding</keyword>
<name>A0A2A4G7V4_9FLAO</name>
<dbReference type="AlphaFoldDB" id="A0A2A4G7V4"/>
<evidence type="ECO:0000259" key="5">
    <source>
        <dbReference type="PROSITE" id="PS50943"/>
    </source>
</evidence>
<dbReference type="PROSITE" id="PS50943">
    <property type="entry name" value="HTH_CROC1"/>
    <property type="match status" value="1"/>
</dbReference>
<dbReference type="Pfam" id="PF01381">
    <property type="entry name" value="HTH_3"/>
    <property type="match status" value="1"/>
</dbReference>
<dbReference type="InterPro" id="IPR039418">
    <property type="entry name" value="LexA-like"/>
</dbReference>
<dbReference type="RefSeq" id="WP_097442551.1">
    <property type="nucleotide sequence ID" value="NZ_NBWU01000004.1"/>
</dbReference>
<dbReference type="OrthoDB" id="3831186at2"/>
<dbReference type="InterPro" id="IPR010982">
    <property type="entry name" value="Lambda_DNA-bd_dom_sf"/>
</dbReference>
<dbReference type="SUPFAM" id="SSF51306">
    <property type="entry name" value="LexA/Signal peptidase"/>
    <property type="match status" value="1"/>
</dbReference>
<dbReference type="CDD" id="cd00093">
    <property type="entry name" value="HTH_XRE"/>
    <property type="match status" value="1"/>
</dbReference>
<evidence type="ECO:0000256" key="1">
    <source>
        <dbReference type="ARBA" id="ARBA00023015"/>
    </source>
</evidence>
<dbReference type="Gene3D" id="2.10.109.10">
    <property type="entry name" value="Umud Fragment, subunit A"/>
    <property type="match status" value="1"/>
</dbReference>
<dbReference type="CDD" id="cd06529">
    <property type="entry name" value="S24_LexA-like"/>
    <property type="match status" value="1"/>
</dbReference>
<dbReference type="SUPFAM" id="SSF47413">
    <property type="entry name" value="lambda repressor-like DNA-binding domains"/>
    <property type="match status" value="1"/>
</dbReference>